<protein>
    <submittedName>
        <fullName evidence="1">Uncharacterized protein</fullName>
    </submittedName>
</protein>
<evidence type="ECO:0000313" key="2">
    <source>
        <dbReference type="Proteomes" id="UP000807353"/>
    </source>
</evidence>
<evidence type="ECO:0000313" key="1">
    <source>
        <dbReference type="EMBL" id="KAF9461032.1"/>
    </source>
</evidence>
<proteinExistence type="predicted"/>
<comment type="caution">
    <text evidence="1">The sequence shown here is derived from an EMBL/GenBank/DDBJ whole genome shotgun (WGS) entry which is preliminary data.</text>
</comment>
<dbReference type="EMBL" id="MU150290">
    <property type="protein sequence ID" value="KAF9461032.1"/>
    <property type="molecule type" value="Genomic_DNA"/>
</dbReference>
<name>A0A9P6CCU2_9AGAR</name>
<dbReference type="AlphaFoldDB" id="A0A9P6CCU2"/>
<gene>
    <name evidence="1" type="ORF">BDZ94DRAFT_1238016</name>
</gene>
<accession>A0A9P6CCU2</accession>
<reference evidence="1" key="1">
    <citation type="submission" date="2020-11" db="EMBL/GenBank/DDBJ databases">
        <authorList>
            <consortium name="DOE Joint Genome Institute"/>
            <person name="Ahrendt S."/>
            <person name="Riley R."/>
            <person name="Andreopoulos W."/>
            <person name="Labutti K."/>
            <person name="Pangilinan J."/>
            <person name="Ruiz-Duenas F.J."/>
            <person name="Barrasa J.M."/>
            <person name="Sanchez-Garcia M."/>
            <person name="Camarero S."/>
            <person name="Miyauchi S."/>
            <person name="Serrano A."/>
            <person name="Linde D."/>
            <person name="Babiker R."/>
            <person name="Drula E."/>
            <person name="Ayuso-Fernandez I."/>
            <person name="Pacheco R."/>
            <person name="Padilla G."/>
            <person name="Ferreira P."/>
            <person name="Barriuso J."/>
            <person name="Kellner H."/>
            <person name="Castanera R."/>
            <person name="Alfaro M."/>
            <person name="Ramirez L."/>
            <person name="Pisabarro A.G."/>
            <person name="Kuo A."/>
            <person name="Tritt A."/>
            <person name="Lipzen A."/>
            <person name="He G."/>
            <person name="Yan M."/>
            <person name="Ng V."/>
            <person name="Cullen D."/>
            <person name="Martin F."/>
            <person name="Rosso M.-N."/>
            <person name="Henrissat B."/>
            <person name="Hibbett D."/>
            <person name="Martinez A.T."/>
            <person name="Grigoriev I.V."/>
        </authorList>
    </citation>
    <scope>NUCLEOTIDE SEQUENCE</scope>
    <source>
        <strain evidence="1">CBS 247.69</strain>
    </source>
</reference>
<dbReference type="Proteomes" id="UP000807353">
    <property type="component" value="Unassembled WGS sequence"/>
</dbReference>
<sequence length="176" mass="20072">MGRGIKKFKARQGRNQTPIYQYLASLEATYLSSKGCGEARLGAAGRVAYVAWASDRTKDSLRQNTPDVKRLLWKVDTFQSETTISIYMIIAPALWTWWDLQGSKQGTSLYNVTCDPQRNTKFRTVFFGAPKYIFTNTLLLIVQISSGTFARLLERPDESEKHEKNVLVDRILEGRQ</sequence>
<organism evidence="1 2">
    <name type="scientific">Collybia nuda</name>
    <dbReference type="NCBI Taxonomy" id="64659"/>
    <lineage>
        <taxon>Eukaryota</taxon>
        <taxon>Fungi</taxon>
        <taxon>Dikarya</taxon>
        <taxon>Basidiomycota</taxon>
        <taxon>Agaricomycotina</taxon>
        <taxon>Agaricomycetes</taxon>
        <taxon>Agaricomycetidae</taxon>
        <taxon>Agaricales</taxon>
        <taxon>Tricholomatineae</taxon>
        <taxon>Clitocybaceae</taxon>
        <taxon>Collybia</taxon>
    </lineage>
</organism>
<keyword evidence="2" id="KW-1185">Reference proteome</keyword>